<reference evidence="3 4" key="1">
    <citation type="submission" date="2019-04" db="EMBL/GenBank/DDBJ databases">
        <authorList>
            <person name="Feng G."/>
            <person name="Zhang J."/>
            <person name="Zhu H."/>
        </authorList>
    </citation>
    <scope>NUCLEOTIDE SEQUENCE [LARGE SCALE GENOMIC DNA]</scope>
    <source>
        <strain evidence="3 4">9PBR-1</strain>
    </source>
</reference>
<keyword evidence="4" id="KW-1185">Reference proteome</keyword>
<dbReference type="PANTHER" id="PTHR24189">
    <property type="entry name" value="MYOTROPHIN"/>
    <property type="match status" value="1"/>
</dbReference>
<dbReference type="Gene3D" id="1.25.40.20">
    <property type="entry name" value="Ankyrin repeat-containing domain"/>
    <property type="match status" value="1"/>
</dbReference>
<dbReference type="InterPro" id="IPR002110">
    <property type="entry name" value="Ankyrin_rpt"/>
</dbReference>
<keyword evidence="2" id="KW-0040">ANK repeat</keyword>
<dbReference type="Pfam" id="PF12796">
    <property type="entry name" value="Ank_2"/>
    <property type="match status" value="1"/>
</dbReference>
<accession>A0A4Z0QLF5</accession>
<sequence length="183" mass="19854">MATLELLSAASDDDRATVAALVAAGLDQDSLNQALTCAVAYSHLELAEYLLEHAAQLSWGDDDPLRYAVENGEVAATKFCLARGIAVNVHNGMVLNRAAISMPPEFLTWLIEQGADVNRAQGQALVNAIIYQRLDNVRVLLEHGANPMLNDQQALREAKSRMAVGNQRTVDIQRVVSKAAKNF</sequence>
<dbReference type="RefSeq" id="WP_135394686.1">
    <property type="nucleotide sequence ID" value="NZ_SRMB01000001.1"/>
</dbReference>
<dbReference type="Proteomes" id="UP000298471">
    <property type="component" value="Unassembled WGS sequence"/>
</dbReference>
<comment type="caution">
    <text evidence="3">The sequence shown here is derived from an EMBL/GenBank/DDBJ whole genome shotgun (WGS) entry which is preliminary data.</text>
</comment>
<dbReference type="EMBL" id="SRMB01000001">
    <property type="protein sequence ID" value="TGE29881.1"/>
    <property type="molecule type" value="Genomic_DNA"/>
</dbReference>
<evidence type="ECO:0000313" key="4">
    <source>
        <dbReference type="Proteomes" id="UP000298471"/>
    </source>
</evidence>
<dbReference type="AlphaFoldDB" id="A0A4Z0QLF5"/>
<evidence type="ECO:0000313" key="3">
    <source>
        <dbReference type="EMBL" id="TGE29881.1"/>
    </source>
</evidence>
<dbReference type="SUPFAM" id="SSF48403">
    <property type="entry name" value="Ankyrin repeat"/>
    <property type="match status" value="1"/>
</dbReference>
<name>A0A4Z0QLF5_9BACT</name>
<protein>
    <submittedName>
        <fullName evidence="3">Ankyrin repeat domain-containing protein</fullName>
    </submittedName>
</protein>
<dbReference type="OrthoDB" id="407974at2"/>
<dbReference type="PANTHER" id="PTHR24189:SF50">
    <property type="entry name" value="ANKYRIN REPEAT AND SOCS BOX PROTEIN 2"/>
    <property type="match status" value="1"/>
</dbReference>
<dbReference type="SMART" id="SM00248">
    <property type="entry name" value="ANK"/>
    <property type="match status" value="3"/>
</dbReference>
<organism evidence="3 4">
    <name type="scientific">Hymenobacter metallicola</name>
    <dbReference type="NCBI Taxonomy" id="2563114"/>
    <lineage>
        <taxon>Bacteria</taxon>
        <taxon>Pseudomonadati</taxon>
        <taxon>Bacteroidota</taxon>
        <taxon>Cytophagia</taxon>
        <taxon>Cytophagales</taxon>
        <taxon>Hymenobacteraceae</taxon>
        <taxon>Hymenobacter</taxon>
    </lineage>
</organism>
<evidence type="ECO:0000256" key="1">
    <source>
        <dbReference type="ARBA" id="ARBA00022737"/>
    </source>
</evidence>
<proteinExistence type="predicted"/>
<keyword evidence="1" id="KW-0677">Repeat</keyword>
<dbReference type="InterPro" id="IPR050745">
    <property type="entry name" value="Multifunctional_regulatory"/>
</dbReference>
<evidence type="ECO:0000256" key="2">
    <source>
        <dbReference type="ARBA" id="ARBA00023043"/>
    </source>
</evidence>
<dbReference type="InterPro" id="IPR036770">
    <property type="entry name" value="Ankyrin_rpt-contain_sf"/>
</dbReference>
<gene>
    <name evidence="3" type="ORF">E5K02_10605</name>
</gene>